<dbReference type="GeneID" id="111123847"/>
<evidence type="ECO:0000256" key="4">
    <source>
        <dbReference type="ARBA" id="ARBA00023136"/>
    </source>
</evidence>
<keyword evidence="6" id="KW-1185">Reference proteome</keyword>
<keyword evidence="3 5" id="KW-1133">Transmembrane helix</keyword>
<protein>
    <submittedName>
        <fullName evidence="7">Tetraspanin-18-like</fullName>
    </submittedName>
</protein>
<gene>
    <name evidence="7" type="primary">LOC111123847</name>
</gene>
<keyword evidence="2 5" id="KW-0812">Transmembrane</keyword>
<dbReference type="InterPro" id="IPR008952">
    <property type="entry name" value="Tetraspanin_EC2_sf"/>
</dbReference>
<proteinExistence type="predicted"/>
<evidence type="ECO:0000256" key="2">
    <source>
        <dbReference type="ARBA" id="ARBA00022692"/>
    </source>
</evidence>
<reference evidence="7" key="1">
    <citation type="submission" date="2025-08" db="UniProtKB">
        <authorList>
            <consortium name="RefSeq"/>
        </authorList>
    </citation>
    <scope>IDENTIFICATION</scope>
    <source>
        <tissue evidence="7">Whole sample</tissue>
    </source>
</reference>
<accession>A0A8B8D278</accession>
<comment type="subcellular location">
    <subcellularLocation>
        <location evidence="1">Membrane</location>
        <topology evidence="1">Multi-pass membrane protein</topology>
    </subcellularLocation>
</comment>
<dbReference type="Proteomes" id="UP000694844">
    <property type="component" value="Chromosome 3"/>
</dbReference>
<dbReference type="Pfam" id="PF00335">
    <property type="entry name" value="Tetraspanin"/>
    <property type="match status" value="1"/>
</dbReference>
<organism evidence="6 7">
    <name type="scientific">Crassostrea virginica</name>
    <name type="common">Eastern oyster</name>
    <dbReference type="NCBI Taxonomy" id="6565"/>
    <lineage>
        <taxon>Eukaryota</taxon>
        <taxon>Metazoa</taxon>
        <taxon>Spiralia</taxon>
        <taxon>Lophotrochozoa</taxon>
        <taxon>Mollusca</taxon>
        <taxon>Bivalvia</taxon>
        <taxon>Autobranchia</taxon>
        <taxon>Pteriomorphia</taxon>
        <taxon>Ostreida</taxon>
        <taxon>Ostreoidea</taxon>
        <taxon>Ostreidae</taxon>
        <taxon>Crassostrea</taxon>
    </lineage>
</organism>
<feature type="transmembrane region" description="Helical" evidence="5">
    <location>
        <begin position="258"/>
        <end position="283"/>
    </location>
</feature>
<evidence type="ECO:0000313" key="7">
    <source>
        <dbReference type="RefSeq" id="XP_022322183.1"/>
    </source>
</evidence>
<dbReference type="Gene3D" id="1.10.1450.10">
    <property type="entry name" value="Tetraspanin"/>
    <property type="match status" value="1"/>
</dbReference>
<name>A0A8B8D278_CRAVI</name>
<sequence>MRSIKCVLIIFNAVQVLIGVTCCVTCLFVRFDKLYIKRFILTNLSSAVADLRKTFTDSDYNISRVIDDYDTTKVFRWVALVFLVLTFIILLPPLFGISGLWSKRHWLLTTYIVATGTLVVAKISLTVLCFLRNDIIQDWVRSPLKASLMTSYRGDTATDPVSVTWNMAMIGLPCCGVDNGRDFEYSRFKRDFTLTVFNQTLFLTNLQTPIACCSSASRRTSFEPGACAKYPIQKDQTHYFEGCLGKMWNYVTRFSDKLVLGAVGLCALEVLQVVLACVYLELLKRAKEDRKRKSSRTYRKGSDFFFPSVSEESLM</sequence>
<dbReference type="GO" id="GO:0016020">
    <property type="term" value="C:membrane"/>
    <property type="evidence" value="ECO:0007669"/>
    <property type="project" value="UniProtKB-SubCell"/>
</dbReference>
<dbReference type="RefSeq" id="XP_022322183.1">
    <property type="nucleotide sequence ID" value="XM_022466475.1"/>
</dbReference>
<feature type="transmembrane region" description="Helical" evidence="5">
    <location>
        <begin position="107"/>
        <end position="133"/>
    </location>
</feature>
<dbReference type="AlphaFoldDB" id="A0A8B8D278"/>
<evidence type="ECO:0000313" key="6">
    <source>
        <dbReference type="Proteomes" id="UP000694844"/>
    </source>
</evidence>
<feature type="transmembrane region" description="Helical" evidence="5">
    <location>
        <begin position="74"/>
        <end position="95"/>
    </location>
</feature>
<dbReference type="OrthoDB" id="6126980at2759"/>
<dbReference type="SUPFAM" id="SSF48652">
    <property type="entry name" value="Tetraspanin"/>
    <property type="match status" value="1"/>
</dbReference>
<feature type="transmembrane region" description="Helical" evidence="5">
    <location>
        <begin position="7"/>
        <end position="31"/>
    </location>
</feature>
<dbReference type="KEGG" id="cvn:111123847"/>
<evidence type="ECO:0000256" key="1">
    <source>
        <dbReference type="ARBA" id="ARBA00004141"/>
    </source>
</evidence>
<dbReference type="InterPro" id="IPR018499">
    <property type="entry name" value="Tetraspanin/Peripherin"/>
</dbReference>
<evidence type="ECO:0000256" key="5">
    <source>
        <dbReference type="SAM" id="Phobius"/>
    </source>
</evidence>
<keyword evidence="4 5" id="KW-0472">Membrane</keyword>
<evidence type="ECO:0000256" key="3">
    <source>
        <dbReference type="ARBA" id="ARBA00022989"/>
    </source>
</evidence>